<evidence type="ECO:0000313" key="2">
    <source>
        <dbReference type="Proteomes" id="UP001497680"/>
    </source>
</evidence>
<organism evidence="1 2">
    <name type="scientific">Hypoxylon rubiginosum</name>
    <dbReference type="NCBI Taxonomy" id="110542"/>
    <lineage>
        <taxon>Eukaryota</taxon>
        <taxon>Fungi</taxon>
        <taxon>Dikarya</taxon>
        <taxon>Ascomycota</taxon>
        <taxon>Pezizomycotina</taxon>
        <taxon>Sordariomycetes</taxon>
        <taxon>Xylariomycetidae</taxon>
        <taxon>Xylariales</taxon>
        <taxon>Hypoxylaceae</taxon>
        <taxon>Hypoxylon</taxon>
    </lineage>
</organism>
<gene>
    <name evidence="1" type="ORF">F4821DRAFT_245015</name>
</gene>
<accession>A0ACC0CST6</accession>
<name>A0ACC0CST6_9PEZI</name>
<sequence>MDISQLHSLPLEQQAVLLNGPALVPPPGVVPQLQHPPSKNNVAFPVLVITLTIATFVVMVKAYSRKFVTRKVYLEDGFALVGYAFFVAFVYSGFRLVLGTGLIVHQWDVRLMDLAEILYVIQIATIFYKFSITTLKVAILLEWVRIFAPRGTRGSFHRICLILLWANVLCYTSFLIAENSICTPYNAIWDKTIPAKCISRKPIDVSSATVNIISHILILALPHGIIWNLQISTRKKIGISLIFAIGILTTVSGVFRLYWTIRYYLCDDATYTIGSMSLWCLAELTLLIVVYCLPDFPRALSGLSLVGKHLLSSYQSWKASSTGRFSRKEQPSWRLSDDDREPSVNSYQKSVEQAVQARELDVLGTQTSISHDRPRFTDSDFAGSVEYSKGIVYTTRFETR</sequence>
<keyword evidence="2" id="KW-1185">Reference proteome</keyword>
<evidence type="ECO:0000313" key="1">
    <source>
        <dbReference type="EMBL" id="KAI6083378.1"/>
    </source>
</evidence>
<dbReference type="EMBL" id="MU394353">
    <property type="protein sequence ID" value="KAI6083378.1"/>
    <property type="molecule type" value="Genomic_DNA"/>
</dbReference>
<proteinExistence type="predicted"/>
<dbReference type="Proteomes" id="UP001497680">
    <property type="component" value="Unassembled WGS sequence"/>
</dbReference>
<comment type="caution">
    <text evidence="1">The sequence shown here is derived from an EMBL/GenBank/DDBJ whole genome shotgun (WGS) entry which is preliminary data.</text>
</comment>
<protein>
    <submittedName>
        <fullName evidence="1">Uncharacterized protein</fullName>
    </submittedName>
</protein>
<reference evidence="1 2" key="1">
    <citation type="journal article" date="2022" name="New Phytol.">
        <title>Ecological generalism drives hyperdiversity of secondary metabolite gene clusters in xylarialean endophytes.</title>
        <authorList>
            <person name="Franco M.E.E."/>
            <person name="Wisecaver J.H."/>
            <person name="Arnold A.E."/>
            <person name="Ju Y.M."/>
            <person name="Slot J.C."/>
            <person name="Ahrendt S."/>
            <person name="Moore L.P."/>
            <person name="Eastman K.E."/>
            <person name="Scott K."/>
            <person name="Konkel Z."/>
            <person name="Mondo S.J."/>
            <person name="Kuo A."/>
            <person name="Hayes R.D."/>
            <person name="Haridas S."/>
            <person name="Andreopoulos B."/>
            <person name="Riley R."/>
            <person name="LaButti K."/>
            <person name="Pangilinan J."/>
            <person name="Lipzen A."/>
            <person name="Amirebrahimi M."/>
            <person name="Yan J."/>
            <person name="Adam C."/>
            <person name="Keymanesh K."/>
            <person name="Ng V."/>
            <person name="Louie K."/>
            <person name="Northen T."/>
            <person name="Drula E."/>
            <person name="Henrissat B."/>
            <person name="Hsieh H.M."/>
            <person name="Youens-Clark K."/>
            <person name="Lutzoni F."/>
            <person name="Miadlikowska J."/>
            <person name="Eastwood D.C."/>
            <person name="Hamelin R.C."/>
            <person name="Grigoriev I.V."/>
            <person name="U'Ren J.M."/>
        </authorList>
    </citation>
    <scope>NUCLEOTIDE SEQUENCE [LARGE SCALE GENOMIC DNA]</scope>
    <source>
        <strain evidence="1 2">ER1909</strain>
    </source>
</reference>